<comment type="caution">
    <text evidence="6">The sequence shown here is derived from an EMBL/GenBank/DDBJ whole genome shotgun (WGS) entry which is preliminary data.</text>
</comment>
<dbReference type="PROSITE" id="PS50086">
    <property type="entry name" value="TBC_RABGAP"/>
    <property type="match status" value="1"/>
</dbReference>
<feature type="region of interest" description="Disordered" evidence="3">
    <location>
        <begin position="407"/>
        <end position="473"/>
    </location>
</feature>
<dbReference type="SUPFAM" id="SSF140741">
    <property type="entry name" value="RUN domain-like"/>
    <property type="match status" value="1"/>
</dbReference>
<gene>
    <name evidence="6" type="ORF">BOX15_Mlig018312g1</name>
</gene>
<evidence type="ECO:0000256" key="3">
    <source>
        <dbReference type="SAM" id="MobiDB-lite"/>
    </source>
</evidence>
<dbReference type="SMART" id="SM00593">
    <property type="entry name" value="RUN"/>
    <property type="match status" value="1"/>
</dbReference>
<accession>A0A267FN44</accession>
<feature type="region of interest" description="Disordered" evidence="3">
    <location>
        <begin position="1"/>
        <end position="63"/>
    </location>
</feature>
<dbReference type="InterPro" id="IPR035969">
    <property type="entry name" value="Rab-GAP_TBC_sf"/>
</dbReference>
<dbReference type="Gene3D" id="1.20.58.900">
    <property type="match status" value="1"/>
</dbReference>
<dbReference type="STRING" id="282301.A0A267FN44"/>
<dbReference type="PANTHER" id="PTHR22957">
    <property type="entry name" value="TBC1 DOMAIN FAMILY MEMBER GTPASE-ACTIVATING PROTEIN"/>
    <property type="match status" value="1"/>
</dbReference>
<comment type="similarity">
    <text evidence="2">Belongs to the RUTBC family.</text>
</comment>
<feature type="compositionally biased region" description="Low complexity" evidence="3">
    <location>
        <begin position="46"/>
        <end position="59"/>
    </location>
</feature>
<dbReference type="Gene3D" id="2.30.29.230">
    <property type="match status" value="1"/>
</dbReference>
<feature type="compositionally biased region" description="Low complexity" evidence="3">
    <location>
        <begin position="586"/>
        <end position="597"/>
    </location>
</feature>
<dbReference type="InterPro" id="IPR021935">
    <property type="entry name" value="SGSM1/2_RBD"/>
</dbReference>
<keyword evidence="7" id="KW-1185">Reference proteome</keyword>
<feature type="compositionally biased region" description="Low complexity" evidence="3">
    <location>
        <begin position="462"/>
        <end position="473"/>
    </location>
</feature>
<protein>
    <recommendedName>
        <fullName evidence="8">Rab-GAP TBC domain-containing protein</fullName>
    </recommendedName>
</protein>
<dbReference type="EMBL" id="NIVC01000896">
    <property type="protein sequence ID" value="PAA75211.1"/>
    <property type="molecule type" value="Genomic_DNA"/>
</dbReference>
<dbReference type="OrthoDB" id="10264062at2759"/>
<dbReference type="InterPro" id="IPR004012">
    <property type="entry name" value="Run_dom"/>
</dbReference>
<dbReference type="GO" id="GO:0005096">
    <property type="term" value="F:GTPase activator activity"/>
    <property type="evidence" value="ECO:0007669"/>
    <property type="project" value="UniProtKB-KW"/>
</dbReference>
<feature type="compositionally biased region" description="Low complexity" evidence="3">
    <location>
        <begin position="856"/>
        <end position="884"/>
    </location>
</feature>
<dbReference type="InterPro" id="IPR000195">
    <property type="entry name" value="Rab-GAP-TBC_dom"/>
</dbReference>
<feature type="region of interest" description="Disordered" evidence="3">
    <location>
        <begin position="577"/>
        <end position="597"/>
    </location>
</feature>
<feature type="compositionally biased region" description="Gly residues" evidence="3">
    <location>
        <begin position="447"/>
        <end position="461"/>
    </location>
</feature>
<evidence type="ECO:0000313" key="7">
    <source>
        <dbReference type="Proteomes" id="UP000215902"/>
    </source>
</evidence>
<keyword evidence="1" id="KW-0343">GTPase activation</keyword>
<dbReference type="PANTHER" id="PTHR22957:SF502">
    <property type="entry name" value="SMALL G PROTEIN SIGNALING MODULATOR 2-RELATED"/>
    <property type="match status" value="1"/>
</dbReference>
<organism evidence="6 7">
    <name type="scientific">Macrostomum lignano</name>
    <dbReference type="NCBI Taxonomy" id="282301"/>
    <lineage>
        <taxon>Eukaryota</taxon>
        <taxon>Metazoa</taxon>
        <taxon>Spiralia</taxon>
        <taxon>Lophotrochozoa</taxon>
        <taxon>Platyhelminthes</taxon>
        <taxon>Rhabditophora</taxon>
        <taxon>Macrostomorpha</taxon>
        <taxon>Macrostomida</taxon>
        <taxon>Macrostomidae</taxon>
        <taxon>Macrostomum</taxon>
    </lineage>
</organism>
<dbReference type="SMART" id="SM00164">
    <property type="entry name" value="TBC"/>
    <property type="match status" value="1"/>
</dbReference>
<feature type="domain" description="RUN" evidence="5">
    <location>
        <begin position="92"/>
        <end position="246"/>
    </location>
</feature>
<evidence type="ECO:0000256" key="1">
    <source>
        <dbReference type="ARBA" id="ARBA00022468"/>
    </source>
</evidence>
<dbReference type="SUPFAM" id="SSF47923">
    <property type="entry name" value="Ypt/Rab-GAP domain of gyp1p"/>
    <property type="match status" value="2"/>
</dbReference>
<evidence type="ECO:0008006" key="8">
    <source>
        <dbReference type="Google" id="ProtNLM"/>
    </source>
</evidence>
<evidence type="ECO:0000259" key="4">
    <source>
        <dbReference type="PROSITE" id="PS50086"/>
    </source>
</evidence>
<reference evidence="6 7" key="1">
    <citation type="submission" date="2017-06" db="EMBL/GenBank/DDBJ databases">
        <title>A platform for efficient transgenesis in Macrostomum lignano, a flatworm model organism for stem cell research.</title>
        <authorList>
            <person name="Berezikov E."/>
        </authorList>
    </citation>
    <scope>NUCLEOTIDE SEQUENCE [LARGE SCALE GENOMIC DNA]</scope>
    <source>
        <strain evidence="6">DV1</strain>
        <tissue evidence="6">Whole organism</tissue>
    </source>
</reference>
<evidence type="ECO:0000256" key="2">
    <source>
        <dbReference type="ARBA" id="ARBA00034124"/>
    </source>
</evidence>
<dbReference type="GO" id="GO:0031410">
    <property type="term" value="C:cytoplasmic vesicle"/>
    <property type="evidence" value="ECO:0007669"/>
    <property type="project" value="UniProtKB-ARBA"/>
</dbReference>
<feature type="domain" description="Rab-GAP TBC" evidence="4">
    <location>
        <begin position="731"/>
        <end position="1099"/>
    </location>
</feature>
<dbReference type="Pfam" id="PF12068">
    <property type="entry name" value="PH_RBD"/>
    <property type="match status" value="2"/>
</dbReference>
<evidence type="ECO:0000259" key="5">
    <source>
        <dbReference type="PROSITE" id="PS50826"/>
    </source>
</evidence>
<sequence>MAKLLQRVVSDAATRVSQARGRPVPEMQRADTEPESSGLLDNKLPQQTQQQQQQQQQQTGNNGSEYREMLLRQVKREVKQLMEESVTKKFIHEESSIITTLCASVENCILYGLKRTSVSVFRDNLSYRLLQKIAKDCPAAKSVLDRMSAAESDSGSTGLPSLGGSSGIVVGKDAGKKPSQIVKYQWIRVALLEKLLIDIVEYLVQRCKQFYEADSIIADPSDGPLLASLIVGPCALDFTKVKMLDHFYTDPSADELLQRHRIHTPIGSPNSPKACRTPSLKIKRHPSTSSEESLNRSAPASAKEYVELLHQNTRSLLLFGKNNVQSQTASLTKRVAGYLSLHQGNSGLVVKWTPNALMLGGSGTGATIGNGGGSGGGGGNGGGSPADFNAAAAAAGMTAWVPANAPQSPSAMGYSPQAKRPVWALQQQRASPPPPPPSSPMKAGHSSGAGTGSGSGGGGGSSDSPNSPASTSSEIYDARWEAAITVHVEDMVYIHCHSSQTDGSSLVFVAQDGTQVPPLIFPPGGHLLQFLTCLESGLLPNGSLDPPLWSHKNKGKVFPQVKRKSILKDTFLAGLLSQDEDSDTNEPGATGDAAEPAAAAAPTDLVFRIVYRNSRFSFESTESSASTDSAFLWQDSKQQQMPQTPQSQQLQRRMSIRRLCDSMRRQILSRAFYGWLAHVRHARTVKRHLASLLCAGRESLGKAESYPQGLTQEILARGRRDEICQAVYWGGCRPELRKKVWPLLLGFRSWDATEEDSKRQDRELQMRFENLLSDWSPLDVIVREDAKETATAAREELQKKLLLTSAASDVKEQQSLSKQQQQQQQQQQRQESVEDRQQSSVASTVAVEIEDSEGQSRTASTSTATNAGESALQSSDSGFQSSSLPLAADLPPDRHKLDGPCAFDSESSSRLSTSRESLVSPASPASNGGVYSSELIELISMNWHRIDKDVLRCDRHIPYYTKPENLDSLRNIMCSYVWQNIEVGYIQGFCDLLAPLLIVMEDEWLALGSFAKLMERMIGNFPAGESAADYAEPASPMDRHMANLRALMQVLDPHLYEHLLRRGDYSEFYFFHRWFLLDFKREFYYNDIFLLWETIWAAWNLISGSFNVFIALALLREYRGVIIDNNMDFTDIIKFYNEVAERHNVNKILHGARELVNQLIDLVENQ</sequence>
<feature type="compositionally biased region" description="Low complexity" evidence="3">
    <location>
        <begin position="813"/>
        <end position="830"/>
    </location>
</feature>
<dbReference type="Gene3D" id="1.10.8.270">
    <property type="entry name" value="putative rabgap domain of human tbc1 domain family member 14 like domains"/>
    <property type="match status" value="1"/>
</dbReference>
<dbReference type="Proteomes" id="UP000215902">
    <property type="component" value="Unassembled WGS sequence"/>
</dbReference>
<name>A0A267FN44_9PLAT</name>
<dbReference type="Pfam" id="PF02759">
    <property type="entry name" value="RUN"/>
    <property type="match status" value="1"/>
</dbReference>
<evidence type="ECO:0000313" key="6">
    <source>
        <dbReference type="EMBL" id="PAA75211.1"/>
    </source>
</evidence>
<dbReference type="Gene3D" id="1.10.472.80">
    <property type="entry name" value="Ypt/Rab-GAP domain of gyp1p, domain 3"/>
    <property type="match status" value="1"/>
</dbReference>
<feature type="region of interest" description="Disordered" evidence="3">
    <location>
        <begin position="813"/>
        <end position="927"/>
    </location>
</feature>
<feature type="region of interest" description="Disordered" evidence="3">
    <location>
        <begin position="263"/>
        <end position="298"/>
    </location>
</feature>
<dbReference type="AlphaFoldDB" id="A0A267FN44"/>
<feature type="compositionally biased region" description="Polar residues" evidence="3">
    <location>
        <begin position="287"/>
        <end position="298"/>
    </location>
</feature>
<feature type="compositionally biased region" description="Low complexity" evidence="3">
    <location>
        <begin position="905"/>
        <end position="920"/>
    </location>
</feature>
<proteinExistence type="inferred from homology"/>
<dbReference type="InterPro" id="IPR037213">
    <property type="entry name" value="Run_dom_sf"/>
</dbReference>
<dbReference type="Pfam" id="PF00566">
    <property type="entry name" value="RabGAP-TBC"/>
    <property type="match status" value="1"/>
</dbReference>
<dbReference type="CDD" id="cd17687">
    <property type="entry name" value="RUN_SGSM1_like"/>
    <property type="match status" value="1"/>
</dbReference>
<dbReference type="PROSITE" id="PS50826">
    <property type="entry name" value="RUN"/>
    <property type="match status" value="1"/>
</dbReference>